<gene>
    <name evidence="22" type="ORF">CLV82_1327</name>
</gene>
<dbReference type="Pfam" id="PF02574">
    <property type="entry name" value="S-methyl_trans"/>
    <property type="match status" value="1"/>
</dbReference>
<keyword evidence="15" id="KW-0486">Methionine biosynthesis</keyword>
<keyword evidence="23" id="KW-1185">Reference proteome</keyword>
<dbReference type="SUPFAM" id="SSF82282">
    <property type="entry name" value="Homocysteine S-methyltransferase"/>
    <property type="match status" value="1"/>
</dbReference>
<dbReference type="GO" id="GO:0050667">
    <property type="term" value="P:homocysteine metabolic process"/>
    <property type="evidence" value="ECO:0007669"/>
    <property type="project" value="TreeGrafter"/>
</dbReference>
<evidence type="ECO:0000256" key="7">
    <source>
        <dbReference type="ARBA" id="ARBA00013998"/>
    </source>
</evidence>
<evidence type="ECO:0000256" key="15">
    <source>
        <dbReference type="ARBA" id="ARBA00023167"/>
    </source>
</evidence>
<dbReference type="EC" id="2.1.1.13" evidence="6"/>
<dbReference type="OrthoDB" id="9803687at2"/>
<keyword evidence="11 19" id="KW-0808">Transferase</keyword>
<comment type="caution">
    <text evidence="22">The sequence shown here is derived from an EMBL/GenBank/DDBJ whole genome shotgun (WGS) entry which is preliminary data.</text>
</comment>
<comment type="catalytic activity">
    <reaction evidence="1">
        <text>(6S)-5-methyl-5,6,7,8-tetrahydrofolate + L-homocysteine = (6S)-5,6,7,8-tetrahydrofolate + L-methionine</text>
        <dbReference type="Rhea" id="RHEA:11172"/>
        <dbReference type="ChEBI" id="CHEBI:18608"/>
        <dbReference type="ChEBI" id="CHEBI:57453"/>
        <dbReference type="ChEBI" id="CHEBI:57844"/>
        <dbReference type="ChEBI" id="CHEBI:58199"/>
        <dbReference type="EC" id="2.1.1.13"/>
    </reaction>
</comment>
<evidence type="ECO:0000256" key="2">
    <source>
        <dbReference type="ARBA" id="ARBA00001947"/>
    </source>
</evidence>
<evidence type="ECO:0000256" key="10">
    <source>
        <dbReference type="ARBA" id="ARBA00022628"/>
    </source>
</evidence>
<feature type="binding site" evidence="19">
    <location>
        <position position="307"/>
    </location>
    <ligand>
        <name>Zn(2+)</name>
        <dbReference type="ChEBI" id="CHEBI:29105"/>
    </ligand>
</feature>
<evidence type="ECO:0000256" key="8">
    <source>
        <dbReference type="ARBA" id="ARBA00022603"/>
    </source>
</evidence>
<keyword evidence="13 19" id="KW-0479">Metal-binding</keyword>
<dbReference type="PANTHER" id="PTHR45833">
    <property type="entry name" value="METHIONINE SYNTHASE"/>
    <property type="match status" value="1"/>
</dbReference>
<keyword evidence="16" id="KW-0170">Cobalt</keyword>
<sequence>MSRIEDILKKRILVLDGAMGTMLQRYKFEEKDFRGERFKDWPSDLQGNNDLLSLTQPDAIADIHRKYFEAGADIVETNTFSGTSIAMADYGMESLVYELNYESARIAREVADEFTRKDPEKPRFVAGSIGPTNKTASMSPDVNDPGFRAVSFEELKVAYREQAEALLEGGVDLLLVETVFDTLNAKAALFAIEEVKEEKGSDVPVMISGTITDASGRTLSGQTAEAFLISVSHIPILSIGFNCALGASQLVPHLEVLSARTRAAVSAHPNAGLPNAFGAYDQSARQMADQIREYLEKSLVNIVGGCCGTTPEHIKAIAELSAQYKPRPFSPVSDKVIHQ</sequence>
<keyword evidence="9" id="KW-0028">Amino-acid biosynthesis</keyword>
<dbReference type="Gene3D" id="3.20.20.330">
    <property type="entry name" value="Homocysteine-binding-like domain"/>
    <property type="match status" value="1"/>
</dbReference>
<feature type="compositionally biased region" description="Polar residues" evidence="20">
    <location>
        <begin position="130"/>
        <end position="140"/>
    </location>
</feature>
<comment type="cofactor">
    <cofactor evidence="2 19">
        <name>Zn(2+)</name>
        <dbReference type="ChEBI" id="CHEBI:29105"/>
    </cofactor>
</comment>
<organism evidence="22 23">
    <name type="scientific">Zeaxanthinibacter enoshimensis</name>
    <dbReference type="NCBI Taxonomy" id="392009"/>
    <lineage>
        <taxon>Bacteria</taxon>
        <taxon>Pseudomonadati</taxon>
        <taxon>Bacteroidota</taxon>
        <taxon>Flavobacteriia</taxon>
        <taxon>Flavobacteriales</taxon>
        <taxon>Flavobacteriaceae</taxon>
        <taxon>Zeaxanthinibacter</taxon>
    </lineage>
</organism>
<dbReference type="InterPro" id="IPR050554">
    <property type="entry name" value="Met_Synthase/Corrinoid"/>
</dbReference>
<evidence type="ECO:0000256" key="20">
    <source>
        <dbReference type="SAM" id="MobiDB-lite"/>
    </source>
</evidence>
<dbReference type="FunFam" id="3.20.20.330:FF:000001">
    <property type="entry name" value="Methionine synthase"/>
    <property type="match status" value="1"/>
</dbReference>
<dbReference type="InterPro" id="IPR036589">
    <property type="entry name" value="HCY_dom_sf"/>
</dbReference>
<evidence type="ECO:0000256" key="12">
    <source>
        <dbReference type="ARBA" id="ARBA00022691"/>
    </source>
</evidence>
<dbReference type="InterPro" id="IPR003726">
    <property type="entry name" value="HCY_dom"/>
</dbReference>
<evidence type="ECO:0000256" key="6">
    <source>
        <dbReference type="ARBA" id="ARBA00012032"/>
    </source>
</evidence>
<evidence type="ECO:0000256" key="3">
    <source>
        <dbReference type="ARBA" id="ARBA00001956"/>
    </source>
</evidence>
<dbReference type="Proteomes" id="UP000295468">
    <property type="component" value="Unassembled WGS sequence"/>
</dbReference>
<evidence type="ECO:0000256" key="19">
    <source>
        <dbReference type="PROSITE-ProRule" id="PRU00333"/>
    </source>
</evidence>
<evidence type="ECO:0000259" key="21">
    <source>
        <dbReference type="PROSITE" id="PS50970"/>
    </source>
</evidence>
<evidence type="ECO:0000256" key="16">
    <source>
        <dbReference type="ARBA" id="ARBA00023285"/>
    </source>
</evidence>
<name>A0A4R6TQ77_9FLAO</name>
<evidence type="ECO:0000256" key="1">
    <source>
        <dbReference type="ARBA" id="ARBA00001700"/>
    </source>
</evidence>
<reference evidence="22 23" key="1">
    <citation type="submission" date="2019-03" db="EMBL/GenBank/DDBJ databases">
        <title>Genomic Encyclopedia of Archaeal and Bacterial Type Strains, Phase II (KMG-II): from individual species to whole genera.</title>
        <authorList>
            <person name="Goeker M."/>
        </authorList>
    </citation>
    <scope>NUCLEOTIDE SEQUENCE [LARGE SCALE GENOMIC DNA]</scope>
    <source>
        <strain evidence="22 23">DSM 18435</strain>
    </source>
</reference>
<evidence type="ECO:0000256" key="14">
    <source>
        <dbReference type="ARBA" id="ARBA00022833"/>
    </source>
</evidence>
<dbReference type="GO" id="GO:0046872">
    <property type="term" value="F:metal ion binding"/>
    <property type="evidence" value="ECO:0007669"/>
    <property type="project" value="UniProtKB-KW"/>
</dbReference>
<feature type="binding site" evidence="19">
    <location>
        <position position="243"/>
    </location>
    <ligand>
        <name>Zn(2+)</name>
        <dbReference type="ChEBI" id="CHEBI:29105"/>
    </ligand>
</feature>
<dbReference type="GO" id="GO:0031419">
    <property type="term" value="F:cobalamin binding"/>
    <property type="evidence" value="ECO:0007669"/>
    <property type="project" value="UniProtKB-KW"/>
</dbReference>
<evidence type="ECO:0000256" key="11">
    <source>
        <dbReference type="ARBA" id="ARBA00022679"/>
    </source>
</evidence>
<protein>
    <recommendedName>
        <fullName evidence="7">Methionine synthase</fullName>
        <ecNumber evidence="6">2.1.1.13</ecNumber>
    </recommendedName>
    <alternativeName>
        <fullName evidence="18">5-methyltetrahydrofolate--homocysteine methyltransferase</fullName>
    </alternativeName>
</protein>
<keyword evidence="10" id="KW-0846">Cobalamin</keyword>
<dbReference type="GO" id="GO:0005829">
    <property type="term" value="C:cytosol"/>
    <property type="evidence" value="ECO:0007669"/>
    <property type="project" value="TreeGrafter"/>
</dbReference>
<evidence type="ECO:0000256" key="9">
    <source>
        <dbReference type="ARBA" id="ARBA00022605"/>
    </source>
</evidence>
<keyword evidence="12" id="KW-0949">S-adenosyl-L-methionine</keyword>
<feature type="binding site" evidence="19">
    <location>
        <position position="306"/>
    </location>
    <ligand>
        <name>Zn(2+)</name>
        <dbReference type="ChEBI" id="CHEBI:29105"/>
    </ligand>
</feature>
<evidence type="ECO:0000256" key="18">
    <source>
        <dbReference type="ARBA" id="ARBA00031040"/>
    </source>
</evidence>
<dbReference type="PROSITE" id="PS50970">
    <property type="entry name" value="HCY"/>
    <property type="match status" value="1"/>
</dbReference>
<evidence type="ECO:0000256" key="17">
    <source>
        <dbReference type="ARBA" id="ARBA00025552"/>
    </source>
</evidence>
<evidence type="ECO:0000256" key="13">
    <source>
        <dbReference type="ARBA" id="ARBA00022723"/>
    </source>
</evidence>
<evidence type="ECO:0000313" key="22">
    <source>
        <dbReference type="EMBL" id="TDQ30640.1"/>
    </source>
</evidence>
<proteinExistence type="inferred from homology"/>
<evidence type="ECO:0000256" key="4">
    <source>
        <dbReference type="ARBA" id="ARBA00005178"/>
    </source>
</evidence>
<dbReference type="GO" id="GO:0046653">
    <property type="term" value="P:tetrahydrofolate metabolic process"/>
    <property type="evidence" value="ECO:0007669"/>
    <property type="project" value="TreeGrafter"/>
</dbReference>
<feature type="region of interest" description="Disordered" evidence="20">
    <location>
        <begin position="121"/>
        <end position="140"/>
    </location>
</feature>
<comment type="cofactor">
    <cofactor evidence="3">
        <name>methylcob(III)alamin</name>
        <dbReference type="ChEBI" id="CHEBI:28115"/>
    </cofactor>
</comment>
<dbReference type="GO" id="GO:0008705">
    <property type="term" value="F:methionine synthase activity"/>
    <property type="evidence" value="ECO:0007669"/>
    <property type="project" value="UniProtKB-EC"/>
</dbReference>
<keyword evidence="8 19" id="KW-0489">Methyltransferase</keyword>
<dbReference type="PANTHER" id="PTHR45833:SF1">
    <property type="entry name" value="METHIONINE SYNTHASE"/>
    <property type="match status" value="1"/>
</dbReference>
<accession>A0A4R6TQ77</accession>
<feature type="domain" description="Hcy-binding" evidence="21">
    <location>
        <begin position="1"/>
        <end position="321"/>
    </location>
</feature>
<comment type="function">
    <text evidence="17">Catalyzes the transfer of a methyl group from methyl-cobalamin to homocysteine, yielding enzyme-bound cob(I)alamin and methionine. Subsequently, remethylates the cofactor using methyltetrahydrofolate.</text>
</comment>
<keyword evidence="14 19" id="KW-0862">Zinc</keyword>
<dbReference type="RefSeq" id="WP_133643531.1">
    <property type="nucleotide sequence ID" value="NZ_SNYI01000002.1"/>
</dbReference>
<dbReference type="EMBL" id="SNYI01000002">
    <property type="protein sequence ID" value="TDQ30640.1"/>
    <property type="molecule type" value="Genomic_DNA"/>
</dbReference>
<comment type="similarity">
    <text evidence="5">Belongs to the vitamin-B12 dependent methionine synthase family.</text>
</comment>
<dbReference type="GO" id="GO:0032259">
    <property type="term" value="P:methylation"/>
    <property type="evidence" value="ECO:0007669"/>
    <property type="project" value="UniProtKB-KW"/>
</dbReference>
<evidence type="ECO:0000313" key="23">
    <source>
        <dbReference type="Proteomes" id="UP000295468"/>
    </source>
</evidence>
<evidence type="ECO:0000256" key="5">
    <source>
        <dbReference type="ARBA" id="ARBA00010398"/>
    </source>
</evidence>
<comment type="pathway">
    <text evidence="4">Amino-acid biosynthesis; L-methionine biosynthesis via de novo pathway; L-methionine from L-homocysteine (MetH route): step 1/1.</text>
</comment>
<dbReference type="AlphaFoldDB" id="A0A4R6TQ77"/>